<feature type="chain" id="PRO_5030999731" evidence="7">
    <location>
        <begin position="24"/>
        <end position="181"/>
    </location>
</feature>
<keyword evidence="4 5" id="KW-0408">Iron</keyword>
<reference evidence="8 9" key="1">
    <citation type="submission" date="2020-08" db="EMBL/GenBank/DDBJ databases">
        <title>Genomic Encyclopedia of Type Strains, Phase IV (KMG-IV): sequencing the most valuable type-strain genomes for metagenomic binning, comparative biology and taxonomic classification.</title>
        <authorList>
            <person name="Goeker M."/>
        </authorList>
    </citation>
    <scope>NUCLEOTIDE SEQUENCE [LARGE SCALE GENOMIC DNA]</scope>
    <source>
        <strain evidence="8 9">DSM 22198</strain>
    </source>
</reference>
<protein>
    <submittedName>
        <fullName evidence="8">Hemoglobin</fullName>
    </submittedName>
</protein>
<accession>A0A7X0EH48</accession>
<dbReference type="InterPro" id="IPR009050">
    <property type="entry name" value="Globin-like_sf"/>
</dbReference>
<dbReference type="AlphaFoldDB" id="A0A7X0EH48"/>
<dbReference type="EMBL" id="JACIIZ010000019">
    <property type="protein sequence ID" value="MBB6254746.1"/>
    <property type="molecule type" value="Genomic_DNA"/>
</dbReference>
<evidence type="ECO:0000256" key="1">
    <source>
        <dbReference type="ARBA" id="ARBA00022448"/>
    </source>
</evidence>
<dbReference type="SUPFAM" id="SSF46458">
    <property type="entry name" value="Globin-like"/>
    <property type="match status" value="1"/>
</dbReference>
<evidence type="ECO:0000256" key="2">
    <source>
        <dbReference type="ARBA" id="ARBA00022617"/>
    </source>
</evidence>
<keyword evidence="1" id="KW-0813">Transport</keyword>
<name>A0A7X0EH48_9PROT</name>
<proteinExistence type="predicted"/>
<feature type="region of interest" description="Disordered" evidence="6">
    <location>
        <begin position="150"/>
        <end position="181"/>
    </location>
</feature>
<gene>
    <name evidence="8" type="ORF">FHS74_005336</name>
</gene>
<evidence type="ECO:0000256" key="7">
    <source>
        <dbReference type="SAM" id="SignalP"/>
    </source>
</evidence>
<keyword evidence="7" id="KW-0732">Signal</keyword>
<dbReference type="InterPro" id="IPR001486">
    <property type="entry name" value="Hemoglobin_trunc"/>
</dbReference>
<evidence type="ECO:0000256" key="4">
    <source>
        <dbReference type="ARBA" id="ARBA00023004"/>
    </source>
</evidence>
<feature type="binding site" description="distal binding residue" evidence="5">
    <location>
        <position position="96"/>
    </location>
    <ligand>
        <name>heme</name>
        <dbReference type="ChEBI" id="CHEBI:30413"/>
    </ligand>
    <ligandPart>
        <name>Fe</name>
        <dbReference type="ChEBI" id="CHEBI:18248"/>
    </ligandPart>
</feature>
<feature type="signal peptide" evidence="7">
    <location>
        <begin position="1"/>
        <end position="23"/>
    </location>
</feature>
<dbReference type="InterPro" id="IPR012292">
    <property type="entry name" value="Globin/Proto"/>
</dbReference>
<dbReference type="GO" id="GO:0046872">
    <property type="term" value="F:metal ion binding"/>
    <property type="evidence" value="ECO:0007669"/>
    <property type="project" value="UniProtKB-KW"/>
</dbReference>
<evidence type="ECO:0000256" key="6">
    <source>
        <dbReference type="SAM" id="MobiDB-lite"/>
    </source>
</evidence>
<dbReference type="GO" id="GO:0019825">
    <property type="term" value="F:oxygen binding"/>
    <property type="evidence" value="ECO:0007669"/>
    <property type="project" value="InterPro"/>
</dbReference>
<dbReference type="Proteomes" id="UP000539175">
    <property type="component" value="Unassembled WGS sequence"/>
</dbReference>
<dbReference type="Gene3D" id="1.10.490.10">
    <property type="entry name" value="Globins"/>
    <property type="match status" value="1"/>
</dbReference>
<dbReference type="Pfam" id="PF01152">
    <property type="entry name" value="Bac_globin"/>
    <property type="match status" value="1"/>
</dbReference>
<evidence type="ECO:0000256" key="5">
    <source>
        <dbReference type="PIRSR" id="PIRSR601486-1"/>
    </source>
</evidence>
<evidence type="ECO:0000256" key="3">
    <source>
        <dbReference type="ARBA" id="ARBA00022723"/>
    </source>
</evidence>
<dbReference type="CDD" id="cd00454">
    <property type="entry name" value="TrHb1_N"/>
    <property type="match status" value="1"/>
</dbReference>
<evidence type="ECO:0000313" key="8">
    <source>
        <dbReference type="EMBL" id="MBB6254746.1"/>
    </source>
</evidence>
<dbReference type="RefSeq" id="WP_184807265.1">
    <property type="nucleotide sequence ID" value="NZ_JACIIZ010000019.1"/>
</dbReference>
<keyword evidence="2 5" id="KW-0349">Heme</keyword>
<sequence length="181" mass="19418">MARLTIPTLLLAAILAGPLAGCAAGPSPDLYQTFGGQPGVVALVDDLMDGMMRNPDLHPYFVNANRRHIKAELAAQFCVTLGGPCVYKGMDMKMAHARYGIGDHEFNALVEELQEAMDRRGIPYAAQNRLLAMLAPYRNDMVHPAPPPRARPPLTIAPNAVRVPEGVPEGASTTKETPPAP</sequence>
<keyword evidence="3 5" id="KW-0479">Metal-binding</keyword>
<keyword evidence="9" id="KW-1185">Reference proteome</keyword>
<evidence type="ECO:0000313" key="9">
    <source>
        <dbReference type="Proteomes" id="UP000539175"/>
    </source>
</evidence>
<feature type="compositionally biased region" description="Polar residues" evidence="6">
    <location>
        <begin position="171"/>
        <end position="181"/>
    </location>
</feature>
<dbReference type="GO" id="GO:0020037">
    <property type="term" value="F:heme binding"/>
    <property type="evidence" value="ECO:0007669"/>
    <property type="project" value="InterPro"/>
</dbReference>
<comment type="caution">
    <text evidence="8">The sequence shown here is derived from an EMBL/GenBank/DDBJ whole genome shotgun (WGS) entry which is preliminary data.</text>
</comment>
<organism evidence="8 9">
    <name type="scientific">Nitrospirillum iridis</name>
    <dbReference type="NCBI Taxonomy" id="765888"/>
    <lineage>
        <taxon>Bacteria</taxon>
        <taxon>Pseudomonadati</taxon>
        <taxon>Pseudomonadota</taxon>
        <taxon>Alphaproteobacteria</taxon>
        <taxon>Rhodospirillales</taxon>
        <taxon>Azospirillaceae</taxon>
        <taxon>Nitrospirillum</taxon>
    </lineage>
</organism>